<keyword evidence="2" id="KW-1185">Reference proteome</keyword>
<dbReference type="Gene3D" id="3.40.50.720">
    <property type="entry name" value="NAD(P)-binding Rossmann-like Domain"/>
    <property type="match status" value="1"/>
</dbReference>
<dbReference type="PANTHER" id="PTHR43975">
    <property type="entry name" value="ZGC:101858"/>
    <property type="match status" value="1"/>
</dbReference>
<dbReference type="FunFam" id="3.40.50.720:FF:000084">
    <property type="entry name" value="Short-chain dehydrogenase reductase"/>
    <property type="match status" value="1"/>
</dbReference>
<dbReference type="SUPFAM" id="SSF51735">
    <property type="entry name" value="NAD(P)-binding Rossmann-fold domains"/>
    <property type="match status" value="1"/>
</dbReference>
<dbReference type="PRINTS" id="PR00081">
    <property type="entry name" value="GDHRDH"/>
</dbReference>
<evidence type="ECO:0000313" key="2">
    <source>
        <dbReference type="Proteomes" id="UP000728032"/>
    </source>
</evidence>
<dbReference type="EMBL" id="CAJPVJ010018865">
    <property type="protein sequence ID" value="CAG2177106.1"/>
    <property type="molecule type" value="Genomic_DNA"/>
</dbReference>
<evidence type="ECO:0000313" key="1">
    <source>
        <dbReference type="EMBL" id="CAD7659968.1"/>
    </source>
</evidence>
<proteinExistence type="predicted"/>
<dbReference type="PANTHER" id="PTHR43975:SF2">
    <property type="entry name" value="EG:BACR7A4.14 PROTEIN-RELATED"/>
    <property type="match status" value="1"/>
</dbReference>
<dbReference type="EMBL" id="OC933690">
    <property type="protein sequence ID" value="CAD7659968.1"/>
    <property type="molecule type" value="Genomic_DNA"/>
</dbReference>
<dbReference type="NCBIfam" id="NF005559">
    <property type="entry name" value="PRK07231.1"/>
    <property type="match status" value="1"/>
</dbReference>
<accession>A0A7R9MGU7</accession>
<dbReference type="AlphaFoldDB" id="A0A7R9MGU7"/>
<gene>
    <name evidence="1" type="ORF">ONB1V03_LOCUS16539</name>
</gene>
<dbReference type="InterPro" id="IPR036291">
    <property type="entry name" value="NAD(P)-bd_dom_sf"/>
</dbReference>
<reference evidence="1" key="1">
    <citation type="submission" date="2020-11" db="EMBL/GenBank/DDBJ databases">
        <authorList>
            <person name="Tran Van P."/>
        </authorList>
    </citation>
    <scope>NUCLEOTIDE SEQUENCE</scope>
</reference>
<protein>
    <submittedName>
        <fullName evidence="1">Uncharacterized protein</fullName>
    </submittedName>
</protein>
<organism evidence="1">
    <name type="scientific">Oppiella nova</name>
    <dbReference type="NCBI Taxonomy" id="334625"/>
    <lineage>
        <taxon>Eukaryota</taxon>
        <taxon>Metazoa</taxon>
        <taxon>Ecdysozoa</taxon>
        <taxon>Arthropoda</taxon>
        <taxon>Chelicerata</taxon>
        <taxon>Arachnida</taxon>
        <taxon>Acari</taxon>
        <taxon>Acariformes</taxon>
        <taxon>Sarcoptiformes</taxon>
        <taxon>Oribatida</taxon>
        <taxon>Brachypylina</taxon>
        <taxon>Oppioidea</taxon>
        <taxon>Oppiidae</taxon>
        <taxon>Oppiella</taxon>
    </lineage>
</organism>
<name>A0A7R9MGU7_9ACAR</name>
<dbReference type="Proteomes" id="UP000728032">
    <property type="component" value="Unassembled WGS sequence"/>
</dbReference>
<sequence>MSVKYNFCGKVALVTGSNSGIGAATVLLFAKSGANVVVTGSNATKVSQAAKQCRNESPNGLKALEVVADVTKEEDLQKLVDKTIETFGKIDILVNNAGIDSIVNICDSDYMDKYRAIRQTNLDSVVYLTHICVQHLEKTKGNIINISSVLSVNTHISNSHYCMSRAALNMFTRCMSAELGPKHIRVNSVNPGYIRTDCLLTMGSTKEQSDQVFDFVATKYPVGRSGMPDDVANAILFVASNDSSFITGADMFVDISLQI</sequence>
<dbReference type="OrthoDB" id="6486581at2759"/>
<dbReference type="PRINTS" id="PR00080">
    <property type="entry name" value="SDRFAMILY"/>
</dbReference>
<dbReference type="InterPro" id="IPR002347">
    <property type="entry name" value="SDR_fam"/>
</dbReference>
<dbReference type="Pfam" id="PF13561">
    <property type="entry name" value="adh_short_C2"/>
    <property type="match status" value="1"/>
</dbReference>